<dbReference type="Proteomes" id="UP000299102">
    <property type="component" value="Unassembled WGS sequence"/>
</dbReference>
<evidence type="ECO:0000313" key="3">
    <source>
        <dbReference type="Proteomes" id="UP000299102"/>
    </source>
</evidence>
<dbReference type="EMBL" id="BGZK01000241">
    <property type="protein sequence ID" value="GBP31045.1"/>
    <property type="molecule type" value="Genomic_DNA"/>
</dbReference>
<sequence>MGLRHLPTPLDKKRELTPSPWRRRTANPARGATEMYSALFPTHECERSVREGRTRSSGFDLNKASPAKIDIAQG</sequence>
<reference evidence="2 3" key="1">
    <citation type="journal article" date="2019" name="Commun. Biol.">
        <title>The bagworm genome reveals a unique fibroin gene that provides high tensile strength.</title>
        <authorList>
            <person name="Kono N."/>
            <person name="Nakamura H."/>
            <person name="Ohtoshi R."/>
            <person name="Tomita M."/>
            <person name="Numata K."/>
            <person name="Arakawa K."/>
        </authorList>
    </citation>
    <scope>NUCLEOTIDE SEQUENCE [LARGE SCALE GENOMIC DNA]</scope>
</reference>
<keyword evidence="3" id="KW-1185">Reference proteome</keyword>
<feature type="region of interest" description="Disordered" evidence="1">
    <location>
        <begin position="1"/>
        <end position="74"/>
    </location>
</feature>
<gene>
    <name evidence="2" type="ORF">EVAR_77340_1</name>
</gene>
<dbReference type="AlphaFoldDB" id="A0A4C1UX78"/>
<name>A0A4C1UX78_EUMVA</name>
<evidence type="ECO:0000256" key="1">
    <source>
        <dbReference type="SAM" id="MobiDB-lite"/>
    </source>
</evidence>
<protein>
    <submittedName>
        <fullName evidence="2">Uncharacterized protein</fullName>
    </submittedName>
</protein>
<proteinExistence type="predicted"/>
<feature type="compositionally biased region" description="Basic and acidic residues" evidence="1">
    <location>
        <begin position="43"/>
        <end position="54"/>
    </location>
</feature>
<accession>A0A4C1UX78</accession>
<comment type="caution">
    <text evidence="2">The sequence shown here is derived from an EMBL/GenBank/DDBJ whole genome shotgun (WGS) entry which is preliminary data.</text>
</comment>
<organism evidence="2 3">
    <name type="scientific">Eumeta variegata</name>
    <name type="common">Bagworm moth</name>
    <name type="synonym">Eumeta japonica</name>
    <dbReference type="NCBI Taxonomy" id="151549"/>
    <lineage>
        <taxon>Eukaryota</taxon>
        <taxon>Metazoa</taxon>
        <taxon>Ecdysozoa</taxon>
        <taxon>Arthropoda</taxon>
        <taxon>Hexapoda</taxon>
        <taxon>Insecta</taxon>
        <taxon>Pterygota</taxon>
        <taxon>Neoptera</taxon>
        <taxon>Endopterygota</taxon>
        <taxon>Lepidoptera</taxon>
        <taxon>Glossata</taxon>
        <taxon>Ditrysia</taxon>
        <taxon>Tineoidea</taxon>
        <taxon>Psychidae</taxon>
        <taxon>Oiketicinae</taxon>
        <taxon>Eumeta</taxon>
    </lineage>
</organism>
<evidence type="ECO:0000313" key="2">
    <source>
        <dbReference type="EMBL" id="GBP31045.1"/>
    </source>
</evidence>